<keyword evidence="2" id="KW-1185">Reference proteome</keyword>
<accession>A0AAD7G7K8</accession>
<name>A0AAD7G7K8_MYCRO</name>
<organism evidence="1 2">
    <name type="scientific">Mycena rosella</name>
    <name type="common">Pink bonnet</name>
    <name type="synonym">Agaricus rosellus</name>
    <dbReference type="NCBI Taxonomy" id="1033263"/>
    <lineage>
        <taxon>Eukaryota</taxon>
        <taxon>Fungi</taxon>
        <taxon>Dikarya</taxon>
        <taxon>Basidiomycota</taxon>
        <taxon>Agaricomycotina</taxon>
        <taxon>Agaricomycetes</taxon>
        <taxon>Agaricomycetidae</taxon>
        <taxon>Agaricales</taxon>
        <taxon>Marasmiineae</taxon>
        <taxon>Mycenaceae</taxon>
        <taxon>Mycena</taxon>
    </lineage>
</organism>
<gene>
    <name evidence="1" type="ORF">B0H17DRAFT_1143663</name>
</gene>
<evidence type="ECO:0000313" key="2">
    <source>
        <dbReference type="Proteomes" id="UP001221757"/>
    </source>
</evidence>
<evidence type="ECO:0000313" key="1">
    <source>
        <dbReference type="EMBL" id="KAJ7664728.1"/>
    </source>
</evidence>
<dbReference type="EMBL" id="JARKIE010000222">
    <property type="protein sequence ID" value="KAJ7664728.1"/>
    <property type="molecule type" value="Genomic_DNA"/>
</dbReference>
<sequence length="188" mass="20595">MPATSIYSLPHPGPPPTCPLPPLPTKVKAVKRAHPPVPTKKVSPPAPKLPEGYAFVPPPVPLTYPASYHLIPAGPQNAPKRKRAVFQTITNITNKVRRAKRQELKMTVLRDAVGFRRAMDLDDDVSDGGEGSMVARFGSHFDRILSQHDDTDGGESGKLNARSRSTYEWVIRMDATIGFWGIILGLRG</sequence>
<reference evidence="1" key="1">
    <citation type="submission" date="2023-03" db="EMBL/GenBank/DDBJ databases">
        <title>Massive genome expansion in bonnet fungi (Mycena s.s.) driven by repeated elements and novel gene families across ecological guilds.</title>
        <authorList>
            <consortium name="Lawrence Berkeley National Laboratory"/>
            <person name="Harder C.B."/>
            <person name="Miyauchi S."/>
            <person name="Viragh M."/>
            <person name="Kuo A."/>
            <person name="Thoen E."/>
            <person name="Andreopoulos B."/>
            <person name="Lu D."/>
            <person name="Skrede I."/>
            <person name="Drula E."/>
            <person name="Henrissat B."/>
            <person name="Morin E."/>
            <person name="Kohler A."/>
            <person name="Barry K."/>
            <person name="LaButti K."/>
            <person name="Morin E."/>
            <person name="Salamov A."/>
            <person name="Lipzen A."/>
            <person name="Mereny Z."/>
            <person name="Hegedus B."/>
            <person name="Baldrian P."/>
            <person name="Stursova M."/>
            <person name="Weitz H."/>
            <person name="Taylor A."/>
            <person name="Grigoriev I.V."/>
            <person name="Nagy L.G."/>
            <person name="Martin F."/>
            <person name="Kauserud H."/>
        </authorList>
    </citation>
    <scope>NUCLEOTIDE SEQUENCE</scope>
    <source>
        <strain evidence="1">CBHHK067</strain>
    </source>
</reference>
<proteinExistence type="predicted"/>
<comment type="caution">
    <text evidence="1">The sequence shown here is derived from an EMBL/GenBank/DDBJ whole genome shotgun (WGS) entry which is preliminary data.</text>
</comment>
<protein>
    <submittedName>
        <fullName evidence="1">Uncharacterized protein</fullName>
    </submittedName>
</protein>
<dbReference type="AlphaFoldDB" id="A0AAD7G7K8"/>
<dbReference type="Proteomes" id="UP001221757">
    <property type="component" value="Unassembled WGS sequence"/>
</dbReference>